<keyword evidence="7" id="KW-0067">ATP-binding</keyword>
<dbReference type="EMBL" id="CP060587">
    <property type="protein sequence ID" value="QNL95959.1"/>
    <property type="molecule type" value="Genomic_DNA"/>
</dbReference>
<feature type="transmembrane region" description="Helical" evidence="9">
    <location>
        <begin position="63"/>
        <end position="87"/>
    </location>
</feature>
<accession>A0ABX6SX24</accession>
<keyword evidence="9" id="KW-0812">Transmembrane</keyword>
<feature type="domain" description="Signal transduction histidine kinase subgroup 3 dimerisation and phosphoacceptor" evidence="10">
    <location>
        <begin position="180"/>
        <end position="245"/>
    </location>
</feature>
<keyword evidence="3" id="KW-0597">Phosphoprotein</keyword>
<evidence type="ECO:0000256" key="2">
    <source>
        <dbReference type="ARBA" id="ARBA00012438"/>
    </source>
</evidence>
<dbReference type="InterPro" id="IPR036890">
    <property type="entry name" value="HATPase_C_sf"/>
</dbReference>
<dbReference type="InterPro" id="IPR011712">
    <property type="entry name" value="Sig_transdc_His_kin_sub3_dim/P"/>
</dbReference>
<keyword evidence="9" id="KW-1133">Transmembrane helix</keyword>
<evidence type="ECO:0000313" key="12">
    <source>
        <dbReference type="Proteomes" id="UP000515871"/>
    </source>
</evidence>
<dbReference type="PANTHER" id="PTHR24421">
    <property type="entry name" value="NITRATE/NITRITE SENSOR PROTEIN NARX-RELATED"/>
    <property type="match status" value="1"/>
</dbReference>
<keyword evidence="4" id="KW-0808">Transferase</keyword>
<evidence type="ECO:0000256" key="1">
    <source>
        <dbReference type="ARBA" id="ARBA00000085"/>
    </source>
</evidence>
<feature type="transmembrane region" description="Helical" evidence="9">
    <location>
        <begin position="12"/>
        <end position="32"/>
    </location>
</feature>
<keyword evidence="12" id="KW-1185">Reference proteome</keyword>
<gene>
    <name evidence="11" type="ORF">H9L21_09550</name>
</gene>
<protein>
    <recommendedName>
        <fullName evidence="2">histidine kinase</fullName>
        <ecNumber evidence="2">2.7.13.3</ecNumber>
    </recommendedName>
</protein>
<dbReference type="GO" id="GO:0016301">
    <property type="term" value="F:kinase activity"/>
    <property type="evidence" value="ECO:0007669"/>
    <property type="project" value="UniProtKB-KW"/>
</dbReference>
<dbReference type="SUPFAM" id="SSF55874">
    <property type="entry name" value="ATPase domain of HSP90 chaperone/DNA topoisomerase II/histidine kinase"/>
    <property type="match status" value="1"/>
</dbReference>
<evidence type="ECO:0000256" key="6">
    <source>
        <dbReference type="ARBA" id="ARBA00022777"/>
    </source>
</evidence>
<proteinExistence type="predicted"/>
<reference evidence="11 12" key="1">
    <citation type="submission" date="2020-08" db="EMBL/GenBank/DDBJ databases">
        <title>Novel species in genus Aeromicrobium.</title>
        <authorList>
            <person name="Zhang G."/>
        </authorList>
    </citation>
    <scope>NUCLEOTIDE SEQUENCE [LARGE SCALE GENOMIC DNA]</scope>
    <source>
        <strain evidence="12">zg-629</strain>
    </source>
</reference>
<dbReference type="Gene3D" id="1.20.5.1930">
    <property type="match status" value="1"/>
</dbReference>
<evidence type="ECO:0000256" key="8">
    <source>
        <dbReference type="ARBA" id="ARBA00023012"/>
    </source>
</evidence>
<dbReference type="RefSeq" id="WP_154596114.1">
    <property type="nucleotide sequence ID" value="NZ_CP060587.1"/>
</dbReference>
<sequence length="384" mass="41767">MPAPPISRWGHAWRIALVLSISLVAWVPLAEYQWDRVRWWFWLDLAVGVLSFVAVFWRRRFPVAVALTTNVAAGFCLSAGGPATLALFSLSTRRRWREILPVSAVSFVSGACFILFADPNADRRELILVDLALITTIIAITVGWGMYVGSRRELLATLRDRAETAESEQAARVAQARIAERARIAREMHDVLAHRISIVTMHAGALSYRDDLSAEEVRTTAATIEQSSRLALVELREVLGVLREGAGDAEPEPPQPTAAAIPDLIQRFRDAGMNLAVTGSVHPVDIPAPTGRTAYRVVQEGLTNAARHAPRTRVELTMSGGPETGLAIEVTNRIPAGTRASDPPPASGLGLIGLTERAALAGGSLERTTTADRHVLRVWLPWAP</sequence>
<feature type="transmembrane region" description="Helical" evidence="9">
    <location>
        <begin position="99"/>
        <end position="117"/>
    </location>
</feature>
<dbReference type="EC" id="2.7.13.3" evidence="2"/>
<dbReference type="Pfam" id="PF07730">
    <property type="entry name" value="HisKA_3"/>
    <property type="match status" value="1"/>
</dbReference>
<evidence type="ECO:0000256" key="7">
    <source>
        <dbReference type="ARBA" id="ARBA00022840"/>
    </source>
</evidence>
<evidence type="ECO:0000256" key="4">
    <source>
        <dbReference type="ARBA" id="ARBA00022679"/>
    </source>
</evidence>
<feature type="transmembrane region" description="Helical" evidence="9">
    <location>
        <begin position="129"/>
        <end position="149"/>
    </location>
</feature>
<feature type="transmembrane region" description="Helical" evidence="9">
    <location>
        <begin position="39"/>
        <end position="57"/>
    </location>
</feature>
<keyword evidence="8" id="KW-0902">Two-component regulatory system</keyword>
<evidence type="ECO:0000313" key="11">
    <source>
        <dbReference type="EMBL" id="QNL95959.1"/>
    </source>
</evidence>
<keyword evidence="9" id="KW-0472">Membrane</keyword>
<evidence type="ECO:0000256" key="9">
    <source>
        <dbReference type="SAM" id="Phobius"/>
    </source>
</evidence>
<comment type="catalytic activity">
    <reaction evidence="1">
        <text>ATP + protein L-histidine = ADP + protein N-phospho-L-histidine.</text>
        <dbReference type="EC" id="2.7.13.3"/>
    </reaction>
</comment>
<organism evidence="11 12">
    <name type="scientific">Aeromicrobium senzhongii</name>
    <dbReference type="NCBI Taxonomy" id="2663859"/>
    <lineage>
        <taxon>Bacteria</taxon>
        <taxon>Bacillati</taxon>
        <taxon>Actinomycetota</taxon>
        <taxon>Actinomycetes</taxon>
        <taxon>Propionibacteriales</taxon>
        <taxon>Nocardioidaceae</taxon>
        <taxon>Aeromicrobium</taxon>
    </lineage>
</organism>
<dbReference type="Gene3D" id="3.30.565.10">
    <property type="entry name" value="Histidine kinase-like ATPase, C-terminal domain"/>
    <property type="match status" value="1"/>
</dbReference>
<keyword evidence="6 11" id="KW-0418">Kinase</keyword>
<dbReference type="CDD" id="cd16917">
    <property type="entry name" value="HATPase_UhpB-NarQ-NarX-like"/>
    <property type="match status" value="1"/>
</dbReference>
<dbReference type="PANTHER" id="PTHR24421:SF10">
    <property type="entry name" value="NITRATE_NITRITE SENSOR PROTEIN NARQ"/>
    <property type="match status" value="1"/>
</dbReference>
<evidence type="ECO:0000256" key="3">
    <source>
        <dbReference type="ARBA" id="ARBA00022553"/>
    </source>
</evidence>
<evidence type="ECO:0000256" key="5">
    <source>
        <dbReference type="ARBA" id="ARBA00022741"/>
    </source>
</evidence>
<evidence type="ECO:0000259" key="10">
    <source>
        <dbReference type="Pfam" id="PF07730"/>
    </source>
</evidence>
<name>A0ABX6SX24_9ACTN</name>
<keyword evidence="5" id="KW-0547">Nucleotide-binding</keyword>
<dbReference type="InterPro" id="IPR050482">
    <property type="entry name" value="Sensor_HK_TwoCompSys"/>
</dbReference>
<dbReference type="Proteomes" id="UP000515871">
    <property type="component" value="Chromosome"/>
</dbReference>